<dbReference type="PROSITE" id="PS51257">
    <property type="entry name" value="PROKAR_LIPOPROTEIN"/>
    <property type="match status" value="1"/>
</dbReference>
<dbReference type="OrthoDB" id="4637146at2"/>
<sequence length="224" mass="23293">MPNRNVIPVIVGTAVSACALVACSHSDKPAYPNANIANVTQVKTDFGPDFKVKDVAPTGIDPKLLAPQKIPPGMTFEPAECSKFAEGQTFPPGLKGNMAAAVAEGAGQRFIVLAVETSQPIPVNDPGDSCKQVKFAGPGSRGQVDVVEAPKIDGIPTLGTHRVVQTSVQGHPRTGELYNYVASFGSYLVIVTANPLVLPDKPVTPVDTGKARDLLTAAVTAVRG</sequence>
<evidence type="ECO:0000259" key="1">
    <source>
        <dbReference type="Pfam" id="PF18702"/>
    </source>
</evidence>
<dbReference type="Pfam" id="PF18702">
    <property type="entry name" value="DUF5642"/>
    <property type="match status" value="1"/>
</dbReference>
<evidence type="ECO:0000313" key="2">
    <source>
        <dbReference type="EMBL" id="GAS88820.1"/>
    </source>
</evidence>
<dbReference type="EMBL" id="BCSX01000024">
    <property type="protein sequence ID" value="GAS88820.1"/>
    <property type="molecule type" value="Genomic_DNA"/>
</dbReference>
<gene>
    <name evidence="2" type="ORF">RMCB_2916</name>
</gene>
<comment type="caution">
    <text evidence="2">The sequence shown here is derived from an EMBL/GenBank/DDBJ whole genome shotgun (WGS) entry which is preliminary data.</text>
</comment>
<accession>A0A124DZY4</accession>
<dbReference type="Proteomes" id="UP000069620">
    <property type="component" value="Unassembled WGS sequence"/>
</dbReference>
<protein>
    <recommendedName>
        <fullName evidence="1">DUF5642 domain-containing protein</fullName>
    </recommendedName>
</protein>
<proteinExistence type="predicted"/>
<evidence type="ECO:0000313" key="3">
    <source>
        <dbReference type="Proteomes" id="UP000069620"/>
    </source>
</evidence>
<reference evidence="3" key="1">
    <citation type="journal article" date="2016" name="Genome Announc.">
        <title>Draft Genome Sequences of Five Rapidly Growing Mycobacterium Species, M. thermoresistibile, M. fortuitum subsp. acetamidolyticum, M. canariasense, M. brisbanense, and M. novocastrense.</title>
        <authorList>
            <person name="Katahira K."/>
            <person name="Ogura Y."/>
            <person name="Gotoh Y."/>
            <person name="Hayashi T."/>
        </authorList>
    </citation>
    <scope>NUCLEOTIDE SEQUENCE [LARGE SCALE GENOMIC DNA]</scope>
    <source>
        <strain evidence="3">JCM15654</strain>
    </source>
</reference>
<feature type="domain" description="DUF5642" evidence="1">
    <location>
        <begin position="35"/>
        <end position="223"/>
    </location>
</feature>
<dbReference type="InterPro" id="IPR041313">
    <property type="entry name" value="DUF5642"/>
</dbReference>
<organism evidence="2 3">
    <name type="scientific">Mycolicibacterium brisbanense</name>
    <dbReference type="NCBI Taxonomy" id="146020"/>
    <lineage>
        <taxon>Bacteria</taxon>
        <taxon>Bacillati</taxon>
        <taxon>Actinomycetota</taxon>
        <taxon>Actinomycetes</taxon>
        <taxon>Mycobacteriales</taxon>
        <taxon>Mycobacteriaceae</taxon>
        <taxon>Mycolicibacterium</taxon>
    </lineage>
</organism>
<dbReference type="AlphaFoldDB" id="A0A124DZY4"/>
<keyword evidence="3" id="KW-1185">Reference proteome</keyword>
<name>A0A124DZY4_9MYCO</name>
<reference evidence="3" key="2">
    <citation type="submission" date="2016-02" db="EMBL/GenBank/DDBJ databases">
        <title>Draft genome sequence of five rapidly growing Mycobacterium species.</title>
        <authorList>
            <person name="Katahira K."/>
            <person name="Gotou Y."/>
            <person name="Iida K."/>
            <person name="Ogura Y."/>
            <person name="Hayashi T."/>
        </authorList>
    </citation>
    <scope>NUCLEOTIDE SEQUENCE [LARGE SCALE GENOMIC DNA]</scope>
    <source>
        <strain evidence="3">JCM15654</strain>
    </source>
</reference>